<dbReference type="RefSeq" id="WP_074307936.1">
    <property type="nucleotide sequence ID" value="NZ_FSQT01000001.1"/>
</dbReference>
<evidence type="ECO:0000313" key="2">
    <source>
        <dbReference type="Proteomes" id="UP000185124"/>
    </source>
</evidence>
<name>A0A1N5TIX2_9ACTN</name>
<proteinExistence type="predicted"/>
<dbReference type="OrthoDB" id="3206608at2"/>
<organism evidence="1 2">
    <name type="scientific">Micromonospora cremea</name>
    <dbReference type="NCBI Taxonomy" id="709881"/>
    <lineage>
        <taxon>Bacteria</taxon>
        <taxon>Bacillati</taxon>
        <taxon>Actinomycetota</taxon>
        <taxon>Actinomycetes</taxon>
        <taxon>Micromonosporales</taxon>
        <taxon>Micromonosporaceae</taxon>
        <taxon>Micromonospora</taxon>
    </lineage>
</organism>
<keyword evidence="2" id="KW-1185">Reference proteome</keyword>
<accession>A0A1N5TIX2</accession>
<gene>
    <name evidence="1" type="ORF">SAMN04489832_0192</name>
</gene>
<dbReference type="AlphaFoldDB" id="A0A1N5TIX2"/>
<dbReference type="EMBL" id="FSQT01000001">
    <property type="protein sequence ID" value="SIM48157.1"/>
    <property type="molecule type" value="Genomic_DNA"/>
</dbReference>
<sequence length="206" mass="22365">MEQRAGWQQYLDQRWQQLCSNNADVVLETLEEAFDDNEAPSAAVGVTGDEVSLVVLVPTVEQVVPERMPTTTQAGNLSLRKLPQRDRAAYYRQFVCGQVPVTVREAFAVAPAIGSARVAVLRHEGPDSYARPLVSCLLATRIHRASLNGVRWADADAAAIVNDASNELLLNPRPRTGELLPLNLASEPAITELINAVDLAELTAGQ</sequence>
<dbReference type="Proteomes" id="UP000185124">
    <property type="component" value="Unassembled WGS sequence"/>
</dbReference>
<reference evidence="2" key="1">
    <citation type="submission" date="2016-12" db="EMBL/GenBank/DDBJ databases">
        <authorList>
            <person name="Varghese N."/>
            <person name="Submissions S."/>
        </authorList>
    </citation>
    <scope>NUCLEOTIDE SEQUENCE [LARGE SCALE GENOMIC DNA]</scope>
    <source>
        <strain evidence="2">DSM 45599</strain>
    </source>
</reference>
<evidence type="ECO:0000313" key="1">
    <source>
        <dbReference type="EMBL" id="SIM48157.1"/>
    </source>
</evidence>
<protein>
    <submittedName>
        <fullName evidence="1">Uncharacterized protein</fullName>
    </submittedName>
</protein>